<dbReference type="InterPro" id="IPR006311">
    <property type="entry name" value="TAT_signal"/>
</dbReference>
<keyword evidence="3" id="KW-0732">Signal</keyword>
<dbReference type="EMBL" id="FZOQ01000023">
    <property type="protein sequence ID" value="SNT08914.1"/>
    <property type="molecule type" value="Genomic_DNA"/>
</dbReference>
<dbReference type="PROSITE" id="PS51257">
    <property type="entry name" value="PROKAR_LIPOPROTEIN"/>
    <property type="match status" value="1"/>
</dbReference>
<dbReference type="AlphaFoldDB" id="A0A239JVL0"/>
<dbReference type="PRINTS" id="PR00757">
    <property type="entry name" value="AMINEOXDASEF"/>
</dbReference>
<feature type="chain" id="PRO_5013394404" evidence="3">
    <location>
        <begin position="30"/>
        <end position="547"/>
    </location>
</feature>
<evidence type="ECO:0000256" key="3">
    <source>
        <dbReference type="SAM" id="SignalP"/>
    </source>
</evidence>
<protein>
    <submittedName>
        <fullName evidence="4">NAD(P)-binding Rossmann-like domain-containing protein</fullName>
    </submittedName>
</protein>
<name>A0A239JVL0_9BACT</name>
<feature type="signal peptide" evidence="3">
    <location>
        <begin position="1"/>
        <end position="29"/>
    </location>
</feature>
<evidence type="ECO:0000256" key="2">
    <source>
        <dbReference type="PIRSR" id="PIRSR601613-1"/>
    </source>
</evidence>
<feature type="binding site" evidence="2">
    <location>
        <position position="79"/>
    </location>
    <ligand>
        <name>FAD</name>
        <dbReference type="ChEBI" id="CHEBI:57692"/>
    </ligand>
</feature>
<dbReference type="Proteomes" id="UP000198432">
    <property type="component" value="Unassembled WGS sequence"/>
</dbReference>
<dbReference type="SUPFAM" id="SSF51905">
    <property type="entry name" value="FAD/NAD(P)-binding domain"/>
    <property type="match status" value="1"/>
</dbReference>
<dbReference type="OrthoDB" id="127573at2"/>
<dbReference type="GO" id="GO:0016491">
    <property type="term" value="F:oxidoreductase activity"/>
    <property type="evidence" value="ECO:0007669"/>
    <property type="project" value="InterPro"/>
</dbReference>
<dbReference type="Pfam" id="PF13450">
    <property type="entry name" value="NAD_binding_8"/>
    <property type="match status" value="1"/>
</dbReference>
<dbReference type="InterPro" id="IPR001613">
    <property type="entry name" value="Flavin_amine_oxidase"/>
</dbReference>
<dbReference type="Gene3D" id="3.50.50.60">
    <property type="entry name" value="FAD/NAD(P)-binding domain"/>
    <property type="match status" value="1"/>
</dbReference>
<gene>
    <name evidence="4" type="ORF">SAMN06296052_12365</name>
</gene>
<evidence type="ECO:0000313" key="5">
    <source>
        <dbReference type="Proteomes" id="UP000198432"/>
    </source>
</evidence>
<dbReference type="InterPro" id="IPR036188">
    <property type="entry name" value="FAD/NAD-bd_sf"/>
</dbReference>
<evidence type="ECO:0000313" key="4">
    <source>
        <dbReference type="EMBL" id="SNT08914.1"/>
    </source>
</evidence>
<proteinExistence type="predicted"/>
<dbReference type="PANTHER" id="PTHR42923">
    <property type="entry name" value="PROTOPORPHYRINOGEN OXIDASE"/>
    <property type="match status" value="1"/>
</dbReference>
<keyword evidence="5" id="KW-1185">Reference proteome</keyword>
<dbReference type="InterPro" id="IPR050464">
    <property type="entry name" value="Zeta_carotene_desat/Oxidored"/>
</dbReference>
<dbReference type="PANTHER" id="PTHR42923:SF39">
    <property type="entry name" value="AMINO OXIDASE"/>
    <property type="match status" value="1"/>
</dbReference>
<organism evidence="4 5">
    <name type="scientific">Pontibacter ummariensis</name>
    <dbReference type="NCBI Taxonomy" id="1610492"/>
    <lineage>
        <taxon>Bacteria</taxon>
        <taxon>Pseudomonadati</taxon>
        <taxon>Bacteroidota</taxon>
        <taxon>Cytophagia</taxon>
        <taxon>Cytophagales</taxon>
        <taxon>Hymenobacteraceae</taxon>
        <taxon>Pontibacter</taxon>
    </lineage>
</organism>
<sequence>MPKQSGRRDFLRKSMAALGGLAVSGGGLAACANKAQAQQMQGQLLGPSFKAGHLLRKGITVEPTEVEEQEVVIVGGGASGLAAARWLKKHSAKKILLLELESETGGNAAAGKNGHTAYPWGAHYLPLPNNSFTELLEFLQETNVITGFDGEGLPNYNEYYLCFDPEERLYIHNYWQEGLVPHWGVPEADQQQIARFQQLMEELKQAQGKDGKFAFDIPLGHSSADVQYRDLDKLTMLEWLQQQELTSEYLHWYVDYCCRDDFGSSIAHTSAWAGIHYFAARKARAANSESHRVLTWPEGNNWLVQRLRESCADSIRTNAMVYRVGEQEGKVVIDYMDLRTQQYKRLLAKQCVMATPQFVNQRLLSALPALLDSRNLRKFNYAPWLVANLTLKDVPRSKGFGLSWDNVIYGSKSLGYVYANHQQVALFPEKKTITFYHALADEAPAAARGKAYGSSYDTWKEFVLQELEKAHPSLREQVEQLDVWVWGHGMIRPTPGFIWGQDREMANMPYADKVYFAHTDLSGISVFEEAFYQGVTAARQLLSSKLA</sequence>
<comment type="cofactor">
    <cofactor evidence="1">
        <name>FAD</name>
        <dbReference type="ChEBI" id="CHEBI:57692"/>
    </cofactor>
</comment>
<accession>A0A239JVL0</accession>
<reference evidence="5" key="1">
    <citation type="submission" date="2017-06" db="EMBL/GenBank/DDBJ databases">
        <authorList>
            <person name="Varghese N."/>
            <person name="Submissions S."/>
        </authorList>
    </citation>
    <scope>NUCLEOTIDE SEQUENCE [LARGE SCALE GENOMIC DNA]</scope>
    <source>
        <strain evidence="5">NKM1</strain>
    </source>
</reference>
<dbReference type="PROSITE" id="PS51318">
    <property type="entry name" value="TAT"/>
    <property type="match status" value="1"/>
</dbReference>
<feature type="binding site" evidence="2">
    <location>
        <position position="321"/>
    </location>
    <ligand>
        <name>FAD</name>
        <dbReference type="ChEBI" id="CHEBI:57692"/>
    </ligand>
</feature>
<evidence type="ECO:0000256" key="1">
    <source>
        <dbReference type="ARBA" id="ARBA00001974"/>
    </source>
</evidence>